<dbReference type="InterPro" id="IPR035090">
    <property type="entry name" value="Pyridoxal_P_attach_site"/>
</dbReference>
<feature type="modified residue" description="N6-(pyridoxal phosphate)lysine" evidence="11">
    <location>
        <position position="584"/>
    </location>
</feature>
<comment type="function">
    <text evidence="10">Phosphorylase is an important allosteric enzyme in carbohydrate metabolism. Enzymes from different sources differ in their regulatory mechanisms and in their natural substrates. However, all known phosphorylases share catalytic and structural properties.</text>
</comment>
<evidence type="ECO:0000256" key="1">
    <source>
        <dbReference type="ARBA" id="ARBA00001275"/>
    </source>
</evidence>
<dbReference type="Pfam" id="PF00343">
    <property type="entry name" value="Phosphorylase"/>
    <property type="match status" value="1"/>
</dbReference>
<dbReference type="InterPro" id="IPR011834">
    <property type="entry name" value="Agluc_phsphrylas"/>
</dbReference>
<organism evidence="13 14">
    <name type="scientific">Armatimonas rosea</name>
    <dbReference type="NCBI Taxonomy" id="685828"/>
    <lineage>
        <taxon>Bacteria</taxon>
        <taxon>Bacillati</taxon>
        <taxon>Armatimonadota</taxon>
        <taxon>Armatimonadia</taxon>
        <taxon>Armatimonadales</taxon>
        <taxon>Armatimonadaceae</taxon>
        <taxon>Armatimonas</taxon>
    </lineage>
</organism>
<evidence type="ECO:0000256" key="8">
    <source>
        <dbReference type="ARBA" id="ARBA00022898"/>
    </source>
</evidence>
<evidence type="ECO:0000259" key="12">
    <source>
        <dbReference type="Pfam" id="PF11897"/>
    </source>
</evidence>
<dbReference type="Proteomes" id="UP000520814">
    <property type="component" value="Unassembled WGS sequence"/>
</dbReference>
<evidence type="ECO:0000256" key="2">
    <source>
        <dbReference type="ARBA" id="ARBA00001933"/>
    </source>
</evidence>
<keyword evidence="8 11" id="KW-0663">Pyridoxal phosphate</keyword>
<protein>
    <recommendedName>
        <fullName evidence="4">glycogen phosphorylase</fullName>
        <ecNumber evidence="4">2.4.1.1</ecNumber>
    </recommendedName>
</protein>
<keyword evidence="14" id="KW-1185">Reference proteome</keyword>
<dbReference type="RefSeq" id="WP_184197808.1">
    <property type="nucleotide sequence ID" value="NZ_JACHGW010000003.1"/>
</dbReference>
<reference evidence="13 14" key="1">
    <citation type="submission" date="2020-08" db="EMBL/GenBank/DDBJ databases">
        <title>Genomic Encyclopedia of Type Strains, Phase IV (KMG-IV): sequencing the most valuable type-strain genomes for metagenomic binning, comparative biology and taxonomic classification.</title>
        <authorList>
            <person name="Goeker M."/>
        </authorList>
    </citation>
    <scope>NUCLEOTIDE SEQUENCE [LARGE SCALE GENOMIC DNA]</scope>
    <source>
        <strain evidence="13 14">DSM 23562</strain>
    </source>
</reference>
<evidence type="ECO:0000256" key="3">
    <source>
        <dbReference type="ARBA" id="ARBA00006047"/>
    </source>
</evidence>
<dbReference type="GO" id="GO:0008184">
    <property type="term" value="F:glycogen phosphorylase activity"/>
    <property type="evidence" value="ECO:0007669"/>
    <property type="project" value="InterPro"/>
</dbReference>
<dbReference type="EMBL" id="JACHGW010000003">
    <property type="protein sequence ID" value="MBB6051235.1"/>
    <property type="molecule type" value="Genomic_DNA"/>
</dbReference>
<dbReference type="EC" id="2.4.1.1" evidence="4"/>
<evidence type="ECO:0000256" key="7">
    <source>
        <dbReference type="ARBA" id="ARBA00022679"/>
    </source>
</evidence>
<evidence type="ECO:0000256" key="11">
    <source>
        <dbReference type="PIRSR" id="PIRSR000460-1"/>
    </source>
</evidence>
<dbReference type="AlphaFoldDB" id="A0A7W9SRT3"/>
<dbReference type="PIRSF" id="PIRSF000460">
    <property type="entry name" value="Pprylas_GlgP"/>
    <property type="match status" value="1"/>
</dbReference>
<proteinExistence type="inferred from homology"/>
<evidence type="ECO:0000256" key="6">
    <source>
        <dbReference type="ARBA" id="ARBA00022676"/>
    </source>
</evidence>
<dbReference type="PROSITE" id="PS00102">
    <property type="entry name" value="PHOSPHORYLASE"/>
    <property type="match status" value="1"/>
</dbReference>
<dbReference type="InterPro" id="IPR052182">
    <property type="entry name" value="Glycogen/Maltodextrin_Phosph"/>
</dbReference>
<evidence type="ECO:0000256" key="4">
    <source>
        <dbReference type="ARBA" id="ARBA00012591"/>
    </source>
</evidence>
<comment type="similarity">
    <text evidence="3">Belongs to the glycogen phosphorylase family.</text>
</comment>
<dbReference type="NCBIfam" id="TIGR02094">
    <property type="entry name" value="more_P_ylases"/>
    <property type="match status" value="1"/>
</dbReference>
<dbReference type="PANTHER" id="PTHR42655:SF1">
    <property type="entry name" value="GLYCOGEN PHOSPHORYLASE"/>
    <property type="match status" value="1"/>
</dbReference>
<keyword evidence="7 13" id="KW-0808">Transferase</keyword>
<dbReference type="Pfam" id="PF11897">
    <property type="entry name" value="DUF3417"/>
    <property type="match status" value="1"/>
</dbReference>
<sequence length="830" mass="92697">MPRTLHTYTVTPRLPERLAPLRELAYNLRWAWHPDTRALFVTLAGEPLWKECEHNPAKVLGRVSQATYDALSQSPEFLAQLDAVWADFSAYKNAPADPRWEGLGTVAYFSAEFGLTESLPIYSGGLGVLAGDHLKAASDINLPLVAIGFLYQNGYFRQSLNADGWQVEHYPANDFYTLPIEPTGKKIAVQFPGRLVHAAIWKAQVGRIPLYLLDTNIPENADADRHIAGNLYGGDQETRIQQELVLGIGGVQALTELGITPTVCHMNEGHSAFLALERARQLQLKTGLPFAEATNATAAAHLFTTHTPVPAGFDIFPGELMWKYFGEFAPKLGISFDELLDRGRAPLMEPGKFNMAVLAFRHARYINGVSKLHGHVSREMAHPVWSEFPLDEVPIGSVTNGIHTPSFLSRQMGELLEAHDNDPLQLPDEALWNIKNERRATLVKWARTYQRKRAERRGASDSEVDEADNILNPDVLTIGFARRFATYKRGDLLLREIDRVRHLVNHADRPIQFVFAGKAHPRDDGGKELIRRIVQFSRDPSVKGKVVFLEDYDMAMARRLVQGVDVWLNNPRRPYEASGTSGMKVVMNGGLNCSILDGWWAEAYADNGSSVGWAIGQGEDYDDPGYQDHVEAQSIYHLLENEIAPLFYARDEHGVPRGWVAKMKQSMHLLGPVYDTRRMVTEYAQTYYLPAAQRAAHLAASDYALTRELVAWKLKVREQWSQVRIEAVTSPSDHLEAGQQAQVRAVVWLGDVLTSGDVQVQLYTGPVDTDRNFVHAAGVPLTCEGRDGGAWVYTGTLPTNHSGQQGFSVRVLPHHPEAILPQELPLIVWE</sequence>
<evidence type="ECO:0000256" key="5">
    <source>
        <dbReference type="ARBA" id="ARBA00022533"/>
    </source>
</evidence>
<accession>A0A7W9SRT3</accession>
<dbReference type="PANTHER" id="PTHR42655">
    <property type="entry name" value="GLYCOGEN PHOSPHORYLASE"/>
    <property type="match status" value="1"/>
</dbReference>
<name>A0A7W9SRT3_ARMRO</name>
<evidence type="ECO:0000256" key="10">
    <source>
        <dbReference type="ARBA" id="ARBA00025174"/>
    </source>
</evidence>
<evidence type="ECO:0000313" key="13">
    <source>
        <dbReference type="EMBL" id="MBB6051235.1"/>
    </source>
</evidence>
<dbReference type="GO" id="GO:0030170">
    <property type="term" value="F:pyridoxal phosphate binding"/>
    <property type="evidence" value="ECO:0007669"/>
    <property type="project" value="InterPro"/>
</dbReference>
<evidence type="ECO:0000313" key="14">
    <source>
        <dbReference type="Proteomes" id="UP000520814"/>
    </source>
</evidence>
<dbReference type="InterPro" id="IPR000811">
    <property type="entry name" value="Glyco_trans_35"/>
</dbReference>
<keyword evidence="6 13" id="KW-0328">Glycosyltransferase</keyword>
<gene>
    <name evidence="13" type="ORF">HNQ39_003045</name>
</gene>
<comment type="caution">
    <text evidence="13">The sequence shown here is derived from an EMBL/GenBank/DDBJ whole genome shotgun (WGS) entry which is preliminary data.</text>
</comment>
<dbReference type="Gene3D" id="3.40.50.2000">
    <property type="entry name" value="Glycogen Phosphorylase B"/>
    <property type="match status" value="3"/>
</dbReference>
<comment type="catalytic activity">
    <reaction evidence="1">
        <text>[(1-&gt;4)-alpha-D-glucosyl](n) + phosphate = [(1-&gt;4)-alpha-D-glucosyl](n-1) + alpha-D-glucose 1-phosphate</text>
        <dbReference type="Rhea" id="RHEA:41732"/>
        <dbReference type="Rhea" id="RHEA-COMP:9584"/>
        <dbReference type="Rhea" id="RHEA-COMP:9586"/>
        <dbReference type="ChEBI" id="CHEBI:15444"/>
        <dbReference type="ChEBI" id="CHEBI:43474"/>
        <dbReference type="ChEBI" id="CHEBI:58601"/>
        <dbReference type="EC" id="2.4.1.1"/>
    </reaction>
</comment>
<dbReference type="InterPro" id="IPR024517">
    <property type="entry name" value="Glycogen_phosphorylase_DUF3417"/>
</dbReference>
<comment type="cofactor">
    <cofactor evidence="2">
        <name>pyridoxal 5'-phosphate</name>
        <dbReference type="ChEBI" id="CHEBI:597326"/>
    </cofactor>
</comment>
<dbReference type="SUPFAM" id="SSF53756">
    <property type="entry name" value="UDP-Glycosyltransferase/glycogen phosphorylase"/>
    <property type="match status" value="1"/>
</dbReference>
<dbReference type="GO" id="GO:0005975">
    <property type="term" value="P:carbohydrate metabolic process"/>
    <property type="evidence" value="ECO:0007669"/>
    <property type="project" value="InterPro"/>
</dbReference>
<keyword evidence="5" id="KW-0021">Allosteric enzyme</keyword>
<evidence type="ECO:0000256" key="9">
    <source>
        <dbReference type="ARBA" id="ARBA00023277"/>
    </source>
</evidence>
<feature type="domain" description="DUF3417" evidence="12">
    <location>
        <begin position="14"/>
        <end position="119"/>
    </location>
</feature>
<keyword evidence="9" id="KW-0119">Carbohydrate metabolism</keyword>